<evidence type="ECO:0000313" key="3">
    <source>
        <dbReference type="Proteomes" id="UP000204391"/>
    </source>
</evidence>
<dbReference type="OrthoDB" id="1100174at2"/>
<feature type="transmembrane region" description="Helical" evidence="1">
    <location>
        <begin position="7"/>
        <end position="28"/>
    </location>
</feature>
<keyword evidence="1" id="KW-0472">Membrane</keyword>
<dbReference type="KEGG" id="vne:CFK40_15875"/>
<evidence type="ECO:0000313" key="2">
    <source>
        <dbReference type="EMBL" id="ASN06392.1"/>
    </source>
</evidence>
<accession>A0A221MFK1</accession>
<keyword evidence="1" id="KW-1133">Transmembrane helix</keyword>
<evidence type="ECO:0000256" key="1">
    <source>
        <dbReference type="SAM" id="Phobius"/>
    </source>
</evidence>
<proteinExistence type="predicted"/>
<dbReference type="Pfam" id="PF11188">
    <property type="entry name" value="DUF2975"/>
    <property type="match status" value="1"/>
</dbReference>
<reference evidence="2 3" key="1">
    <citation type="journal article" date="2003" name="Int. J. Syst. Evol. Microbiol.">
        <title>Virgibacillus carmonensis sp. nov., Virgibacillus necropolis sp. nov. and Virgibacillus picturae sp. nov., three novel species isolated from deteriorated mural paintings, transfer of the species of the genus salibacillus to Virgibacillus, as Virgibacillus marismortui comb. nov. and Virgibacillus salexigens comb. nov., and emended description of the genus Virgibacillus.</title>
        <authorList>
            <person name="Heyrman J."/>
            <person name="Logan N.A."/>
            <person name="Busse H.J."/>
            <person name="Balcaen A."/>
            <person name="Lebbe L."/>
            <person name="Rodriguez-Diaz M."/>
            <person name="Swings J."/>
            <person name="De Vos P."/>
        </authorList>
    </citation>
    <scope>NUCLEOTIDE SEQUENCE [LARGE SCALE GENOMIC DNA]</scope>
    <source>
        <strain evidence="2 3">LMG 19488</strain>
    </source>
</reference>
<dbReference type="Proteomes" id="UP000204391">
    <property type="component" value="Chromosome"/>
</dbReference>
<dbReference type="RefSeq" id="WP_089533390.1">
    <property type="nucleotide sequence ID" value="NZ_CP022437.1"/>
</dbReference>
<protein>
    <recommendedName>
        <fullName evidence="4">DUF2975 domain-containing protein</fullName>
    </recommendedName>
</protein>
<organism evidence="2 3">
    <name type="scientific">Virgibacillus necropolis</name>
    <dbReference type="NCBI Taxonomy" id="163877"/>
    <lineage>
        <taxon>Bacteria</taxon>
        <taxon>Bacillati</taxon>
        <taxon>Bacillota</taxon>
        <taxon>Bacilli</taxon>
        <taxon>Bacillales</taxon>
        <taxon>Bacillaceae</taxon>
        <taxon>Virgibacillus</taxon>
    </lineage>
</organism>
<dbReference type="InterPro" id="IPR021354">
    <property type="entry name" value="DUF2975"/>
</dbReference>
<gene>
    <name evidence="2" type="ORF">CFK40_15875</name>
</gene>
<dbReference type="EMBL" id="CP022437">
    <property type="protein sequence ID" value="ASN06392.1"/>
    <property type="molecule type" value="Genomic_DNA"/>
</dbReference>
<keyword evidence="1" id="KW-0812">Transmembrane</keyword>
<feature type="transmembrane region" description="Helical" evidence="1">
    <location>
        <begin position="119"/>
        <end position="142"/>
    </location>
</feature>
<name>A0A221MFK1_9BACI</name>
<sequence>MEQGSTNFLKAVVFFIGMIVLAVCIVGLPRFDPDSPYWQLPELANLQYPLLIGMYAAMIPFFFALYQTLKLLSYIHKNVAFSELSVKALRNIKYCATTISILYVVEMPYLYLLTKVDDAPGIIIGLVIIFASFVIAIFAAVLQKLLKDAIDIKSENDLTV</sequence>
<dbReference type="AlphaFoldDB" id="A0A221MFK1"/>
<evidence type="ECO:0008006" key="4">
    <source>
        <dbReference type="Google" id="ProtNLM"/>
    </source>
</evidence>
<keyword evidence="3" id="KW-1185">Reference proteome</keyword>
<feature type="transmembrane region" description="Helical" evidence="1">
    <location>
        <begin position="48"/>
        <end position="66"/>
    </location>
</feature>
<feature type="transmembrane region" description="Helical" evidence="1">
    <location>
        <begin position="94"/>
        <end position="113"/>
    </location>
</feature>